<sequence length="150" mass="17305">MAAALQPSRLDIIRAYRHLLRAGLQAVQYSSPARYCIRSKLRHAFSLESPPSMNASGSPACQLPTVFPKAFSQARIDNTIRFLDTAARRLGMEHTIVKHLCHVEYRRNPHMFPRNINGLKPNDWEPLNVLFDEYDDTLRMLNETMQVELR</sequence>
<evidence type="ECO:0000313" key="2">
    <source>
        <dbReference type="Proteomes" id="UP000024837"/>
    </source>
</evidence>
<dbReference type="OrthoDB" id="4392610at2759"/>
<dbReference type="HOGENOM" id="CLU_139293_0_0_1"/>
<keyword evidence="2" id="KW-1185">Reference proteome</keyword>
<dbReference type="Proteomes" id="UP000024837">
    <property type="component" value="Unassembled WGS sequence"/>
</dbReference>
<dbReference type="AlphaFoldDB" id="W7HZU6"/>
<accession>W7HZU6</accession>
<proteinExistence type="predicted"/>
<reference evidence="1 2" key="1">
    <citation type="submission" date="2013-05" db="EMBL/GenBank/DDBJ databases">
        <title>Drechslerella stenobrocha genome reveals carnivorous origination and mechanical trapping mechanism of predatory fungi.</title>
        <authorList>
            <person name="Liu X."/>
            <person name="Zhang W."/>
            <person name="Liu K."/>
        </authorList>
    </citation>
    <scope>NUCLEOTIDE SEQUENCE [LARGE SCALE GENOMIC DNA]</scope>
    <source>
        <strain evidence="1 2">248</strain>
    </source>
</reference>
<organism evidence="1 2">
    <name type="scientific">Drechslerella stenobrocha 248</name>
    <dbReference type="NCBI Taxonomy" id="1043628"/>
    <lineage>
        <taxon>Eukaryota</taxon>
        <taxon>Fungi</taxon>
        <taxon>Dikarya</taxon>
        <taxon>Ascomycota</taxon>
        <taxon>Pezizomycotina</taxon>
        <taxon>Orbiliomycetes</taxon>
        <taxon>Orbiliales</taxon>
        <taxon>Orbiliaceae</taxon>
        <taxon>Drechslerella</taxon>
    </lineage>
</organism>
<gene>
    <name evidence="1" type="ORF">DRE_05084</name>
</gene>
<name>W7HZU6_9PEZI</name>
<dbReference type="EMBL" id="KI966424">
    <property type="protein sequence ID" value="EWC45747.1"/>
    <property type="molecule type" value="Genomic_DNA"/>
</dbReference>
<evidence type="ECO:0000313" key="1">
    <source>
        <dbReference type="EMBL" id="EWC45747.1"/>
    </source>
</evidence>
<protein>
    <submittedName>
        <fullName evidence="1">Uncharacterized protein</fullName>
    </submittedName>
</protein>